<reference evidence="3" key="1">
    <citation type="submission" date="2016-06" db="EMBL/GenBank/DDBJ databases">
        <title>Draft genome sequence of Desulfoplanes formicivorans strain Pf12B.</title>
        <authorList>
            <person name="Watanabe M."/>
            <person name="Kojima H."/>
            <person name="Fukui M."/>
        </authorList>
    </citation>
    <scope>NUCLEOTIDE SEQUENCE [LARGE SCALE GENOMIC DNA]</scope>
    <source>
        <strain evidence="3">Pf12B</strain>
    </source>
</reference>
<dbReference type="Gene3D" id="2.60.40.10">
    <property type="entry name" value="Immunoglobulins"/>
    <property type="match status" value="1"/>
</dbReference>
<name>A0A194AL29_9BACT</name>
<accession>A0A194AL29</accession>
<dbReference type="GO" id="GO:0004553">
    <property type="term" value="F:hydrolase activity, hydrolyzing O-glycosyl compounds"/>
    <property type="evidence" value="ECO:0007669"/>
    <property type="project" value="InterPro"/>
</dbReference>
<dbReference type="SUPFAM" id="SSF81296">
    <property type="entry name" value="E set domains"/>
    <property type="match status" value="1"/>
</dbReference>
<dbReference type="GO" id="GO:0005975">
    <property type="term" value="P:carbohydrate metabolic process"/>
    <property type="evidence" value="ECO:0007669"/>
    <property type="project" value="InterPro"/>
</dbReference>
<keyword evidence="2" id="KW-0378">Hydrolase</keyword>
<dbReference type="EMBL" id="BDFE01000017">
    <property type="protein sequence ID" value="GAU09394.1"/>
    <property type="molecule type" value="Genomic_DNA"/>
</dbReference>
<sequence>MSIQKKYLKTKPVCKVTFRVAADVAPNAKQVNLVGDFNNWDASATPMTRLKNGSFKVCVNLEIGREYQFRYLVDEKEWENDCEADKFVATPYGDSENSVIVV</sequence>
<gene>
    <name evidence="2" type="ORF">DPF_2120</name>
</gene>
<comment type="caution">
    <text evidence="2">The sequence shown here is derived from an EMBL/GenBank/DDBJ whole genome shotgun (WGS) entry which is preliminary data.</text>
</comment>
<dbReference type="Pfam" id="PF02922">
    <property type="entry name" value="CBM_48"/>
    <property type="match status" value="1"/>
</dbReference>
<dbReference type="AlphaFoldDB" id="A0A194AL29"/>
<protein>
    <submittedName>
        <fullName evidence="2">Glycoside hydrolase</fullName>
    </submittedName>
</protein>
<dbReference type="STRING" id="1592317.DPF_2120"/>
<dbReference type="RefSeq" id="WP_069859627.1">
    <property type="nucleotide sequence ID" value="NZ_BDFE01000017.1"/>
</dbReference>
<keyword evidence="3" id="KW-1185">Reference proteome</keyword>
<dbReference type="InterPro" id="IPR014756">
    <property type="entry name" value="Ig_E-set"/>
</dbReference>
<feature type="domain" description="Glycoside hydrolase family 13 N-terminal" evidence="1">
    <location>
        <begin position="25"/>
        <end position="92"/>
    </location>
</feature>
<dbReference type="OrthoDB" id="9811945at2"/>
<dbReference type="InterPro" id="IPR004193">
    <property type="entry name" value="Glyco_hydro_13_N"/>
</dbReference>
<evidence type="ECO:0000313" key="3">
    <source>
        <dbReference type="Proteomes" id="UP000095200"/>
    </source>
</evidence>
<evidence type="ECO:0000259" key="1">
    <source>
        <dbReference type="Pfam" id="PF02922"/>
    </source>
</evidence>
<dbReference type="Proteomes" id="UP000095200">
    <property type="component" value="Unassembled WGS sequence"/>
</dbReference>
<evidence type="ECO:0000313" key="2">
    <source>
        <dbReference type="EMBL" id="GAU09394.1"/>
    </source>
</evidence>
<dbReference type="InterPro" id="IPR013783">
    <property type="entry name" value="Ig-like_fold"/>
</dbReference>
<organism evidence="2 3">
    <name type="scientific">Desulfoplanes formicivorans</name>
    <dbReference type="NCBI Taxonomy" id="1592317"/>
    <lineage>
        <taxon>Bacteria</taxon>
        <taxon>Pseudomonadati</taxon>
        <taxon>Thermodesulfobacteriota</taxon>
        <taxon>Desulfovibrionia</taxon>
        <taxon>Desulfovibrionales</taxon>
        <taxon>Desulfoplanaceae</taxon>
        <taxon>Desulfoplanes</taxon>
    </lineage>
</organism>
<proteinExistence type="predicted"/>
<dbReference type="CDD" id="cd07184">
    <property type="entry name" value="E_set_Isoamylase_like_N"/>
    <property type="match status" value="1"/>
</dbReference>